<protein>
    <recommendedName>
        <fullName evidence="5">AB hydrolase-1 domain-containing protein</fullName>
    </recommendedName>
</protein>
<evidence type="ECO:0000259" key="5">
    <source>
        <dbReference type="Pfam" id="PF00561"/>
    </source>
</evidence>
<dbReference type="GO" id="GO:0005777">
    <property type="term" value="C:peroxisome"/>
    <property type="evidence" value="ECO:0007669"/>
    <property type="project" value="UniProtKB-SubCell"/>
</dbReference>
<dbReference type="AlphaFoldDB" id="A0A9P4TFY9"/>
<dbReference type="InterPro" id="IPR029058">
    <property type="entry name" value="AB_hydrolase_fold"/>
</dbReference>
<dbReference type="PANTHER" id="PTHR45763">
    <property type="entry name" value="HYDROLASE, ALPHA/BETA FOLD FAMILY PROTEIN, EXPRESSED-RELATED"/>
    <property type="match status" value="1"/>
</dbReference>
<reference evidence="6" key="1">
    <citation type="submission" date="2019-04" db="EMBL/GenBank/DDBJ databases">
        <title>Sequencing of skin fungus with MAO and IRED activity.</title>
        <authorList>
            <person name="Marsaioli A.J."/>
            <person name="Bonatto J.M.C."/>
            <person name="Reis Junior O."/>
        </authorList>
    </citation>
    <scope>NUCLEOTIDE SEQUENCE</scope>
    <source>
        <strain evidence="6">30M1</strain>
    </source>
</reference>
<proteinExistence type="inferred from homology"/>
<comment type="subcellular location">
    <subcellularLocation>
        <location evidence="1">Peroxisome</location>
    </subcellularLocation>
</comment>
<name>A0A9P4TFY9_CURKU</name>
<evidence type="ECO:0000256" key="4">
    <source>
        <dbReference type="ARBA" id="ARBA00023140"/>
    </source>
</evidence>
<keyword evidence="7" id="KW-1185">Reference proteome</keyword>
<dbReference type="Pfam" id="PF00561">
    <property type="entry name" value="Abhydrolase_1"/>
    <property type="match status" value="1"/>
</dbReference>
<evidence type="ECO:0000256" key="2">
    <source>
        <dbReference type="ARBA" id="ARBA00005668"/>
    </source>
</evidence>
<dbReference type="PANTHER" id="PTHR45763:SF46">
    <property type="entry name" value="AB HYDROLASE-1 DOMAIN-CONTAINING PROTEIN"/>
    <property type="match status" value="1"/>
</dbReference>
<dbReference type="Gene3D" id="3.40.50.1820">
    <property type="entry name" value="alpha/beta hydrolase"/>
    <property type="match status" value="1"/>
</dbReference>
<evidence type="ECO:0000256" key="3">
    <source>
        <dbReference type="ARBA" id="ARBA00023026"/>
    </source>
</evidence>
<evidence type="ECO:0000313" key="7">
    <source>
        <dbReference type="Proteomes" id="UP000801428"/>
    </source>
</evidence>
<dbReference type="EMBL" id="SWKU01000010">
    <property type="protein sequence ID" value="KAF3003152.1"/>
    <property type="molecule type" value="Genomic_DNA"/>
</dbReference>
<keyword evidence="3" id="KW-0843">Virulence</keyword>
<dbReference type="SUPFAM" id="SSF53474">
    <property type="entry name" value="alpha/beta-Hydrolases"/>
    <property type="match status" value="1"/>
</dbReference>
<dbReference type="Proteomes" id="UP000801428">
    <property type="component" value="Unassembled WGS sequence"/>
</dbReference>
<sequence>MREYKALSYAIGAISTGATLYILSQTKNPSPPTVDIQGAQKCKYILDNSHSYLFTLPDGRKLGYAEYGDPNGKTILYQHGIPGSRIEATRYHDLGKELGLRIISIDRPGYGWSTPFAEYGARTVKTWAQDIEKLTEHLQLSEYAVMGVSGGGPYALSLAHSLPRTKLKAICLICGIGPSDIGMRGASWPSYLGWTVGWRFAPPVLLRWFFQRDPALSPSIASDEERLQLLLSPDRIQGMSAADAAFFADEDEMRVYLASSRASFAQGFDAMCKDGYALCTDWGFGIAEVRKDVPVVMWYGVDDGNVPPVHGRVIADRLRAEGERQDGEVVQKGTLEWRERVRLRMLEDTHVSVVVRDMRGYLVELINAWERGA</sequence>
<comment type="caution">
    <text evidence="6">The sequence shown here is derived from an EMBL/GenBank/DDBJ whole genome shotgun (WGS) entry which is preliminary data.</text>
</comment>
<accession>A0A9P4TFY9</accession>
<comment type="similarity">
    <text evidence="2">Belongs to the AB hydrolase superfamily. AKT2 hydrolase family.</text>
</comment>
<gene>
    <name evidence="6" type="ORF">E8E13_008894</name>
</gene>
<dbReference type="InterPro" id="IPR000073">
    <property type="entry name" value="AB_hydrolase_1"/>
</dbReference>
<feature type="domain" description="AB hydrolase-1" evidence="5">
    <location>
        <begin position="74"/>
        <end position="208"/>
    </location>
</feature>
<evidence type="ECO:0000256" key="1">
    <source>
        <dbReference type="ARBA" id="ARBA00004275"/>
    </source>
</evidence>
<dbReference type="OrthoDB" id="294702at2759"/>
<keyword evidence="4" id="KW-0576">Peroxisome</keyword>
<organism evidence="6 7">
    <name type="scientific">Curvularia kusanoi</name>
    <name type="common">Cochliobolus kusanoi</name>
    <dbReference type="NCBI Taxonomy" id="90978"/>
    <lineage>
        <taxon>Eukaryota</taxon>
        <taxon>Fungi</taxon>
        <taxon>Dikarya</taxon>
        <taxon>Ascomycota</taxon>
        <taxon>Pezizomycotina</taxon>
        <taxon>Dothideomycetes</taxon>
        <taxon>Pleosporomycetidae</taxon>
        <taxon>Pleosporales</taxon>
        <taxon>Pleosporineae</taxon>
        <taxon>Pleosporaceae</taxon>
        <taxon>Curvularia</taxon>
    </lineage>
</organism>
<evidence type="ECO:0000313" key="6">
    <source>
        <dbReference type="EMBL" id="KAF3003152.1"/>
    </source>
</evidence>